<sequence>MAEDVVAVTRHAPRTRRSVLLVARTAFRAPDAARPPPARPAALRGRPRGDPLRDGDGAQPYARDPTYINGVTEWAAAVRRRVPLAASRLLAGARRDGAHTELGWRALPPGAVLALRVAPRAEHRAALDAIHAALAPTPDALGLAGALAPLDLADLNALLYRCEAEERAAAGTGVYEVPGHGPLPYAGLQGALSLLDELRARGDLGHALCDNLRAGDWLPDYTWGRLRAPRLLPVGRRLRDLLAPLKDLPRYLVPAYAEALLRAAHGAATRAALQRLAPACRAGALPRALALCSVQLTGAAPGAALPPPHERAPTLSAGLPHFAAGYMRCWGATRSWRCAARSC</sequence>
<keyword evidence="2" id="KW-1185">Reference proteome</keyword>
<comment type="caution">
    <text evidence="1">The sequence shown here is derived from an EMBL/GenBank/DDBJ whole genome shotgun (WGS) entry which is preliminary data.</text>
</comment>
<proteinExistence type="predicted"/>
<gene>
    <name evidence="1" type="ORF">MSG28_007225</name>
</gene>
<reference evidence="1 2" key="1">
    <citation type="journal article" date="2022" name="Genome Biol. Evol.">
        <title>The Spruce Budworm Genome: Reconstructing the Evolutionary History of Antifreeze Proteins.</title>
        <authorList>
            <person name="Beliveau C."/>
            <person name="Gagne P."/>
            <person name="Picq S."/>
            <person name="Vernygora O."/>
            <person name="Keeling C.I."/>
            <person name="Pinkney K."/>
            <person name="Doucet D."/>
            <person name="Wen F."/>
            <person name="Johnston J.S."/>
            <person name="Maaroufi H."/>
            <person name="Boyle B."/>
            <person name="Laroche J."/>
            <person name="Dewar K."/>
            <person name="Juretic N."/>
            <person name="Blackburn G."/>
            <person name="Nisole A."/>
            <person name="Brunet B."/>
            <person name="Brandao M."/>
            <person name="Lumley L."/>
            <person name="Duan J."/>
            <person name="Quan G."/>
            <person name="Lucarotti C.J."/>
            <person name="Roe A.D."/>
            <person name="Sperling F.A.H."/>
            <person name="Levesque R.C."/>
            <person name="Cusson M."/>
        </authorList>
    </citation>
    <scope>NUCLEOTIDE SEQUENCE [LARGE SCALE GENOMIC DNA]</scope>
    <source>
        <strain evidence="1">Glfc:IPQL:Cfum</strain>
    </source>
</reference>
<name>A0ACC0JWE2_CHOFU</name>
<organism evidence="1 2">
    <name type="scientific">Choristoneura fumiferana</name>
    <name type="common">Spruce budworm moth</name>
    <name type="synonym">Archips fumiferana</name>
    <dbReference type="NCBI Taxonomy" id="7141"/>
    <lineage>
        <taxon>Eukaryota</taxon>
        <taxon>Metazoa</taxon>
        <taxon>Ecdysozoa</taxon>
        <taxon>Arthropoda</taxon>
        <taxon>Hexapoda</taxon>
        <taxon>Insecta</taxon>
        <taxon>Pterygota</taxon>
        <taxon>Neoptera</taxon>
        <taxon>Endopterygota</taxon>
        <taxon>Lepidoptera</taxon>
        <taxon>Glossata</taxon>
        <taxon>Ditrysia</taxon>
        <taxon>Tortricoidea</taxon>
        <taxon>Tortricidae</taxon>
        <taxon>Tortricinae</taxon>
        <taxon>Choristoneura</taxon>
    </lineage>
</organism>
<dbReference type="Proteomes" id="UP001064048">
    <property type="component" value="Chromosome 12"/>
</dbReference>
<evidence type="ECO:0000313" key="1">
    <source>
        <dbReference type="EMBL" id="KAI8428400.1"/>
    </source>
</evidence>
<accession>A0ACC0JWE2</accession>
<dbReference type="EMBL" id="CM046112">
    <property type="protein sequence ID" value="KAI8428400.1"/>
    <property type="molecule type" value="Genomic_DNA"/>
</dbReference>
<protein>
    <submittedName>
        <fullName evidence="1">Uncharacterized protein</fullName>
    </submittedName>
</protein>
<evidence type="ECO:0000313" key="2">
    <source>
        <dbReference type="Proteomes" id="UP001064048"/>
    </source>
</evidence>